<dbReference type="STRING" id="29341.RSJ17_20870"/>
<comment type="caution">
    <text evidence="2">The sequence shown here is derived from an EMBL/GenBank/DDBJ whole genome shotgun (WGS) entry which is preliminary data.</text>
</comment>
<organism evidence="2 3">
    <name type="scientific">Clostridium argentinense CDC 2741</name>
    <dbReference type="NCBI Taxonomy" id="1418104"/>
    <lineage>
        <taxon>Bacteria</taxon>
        <taxon>Bacillati</taxon>
        <taxon>Bacillota</taxon>
        <taxon>Clostridia</taxon>
        <taxon>Eubacteriales</taxon>
        <taxon>Clostridiaceae</taxon>
        <taxon>Clostridium</taxon>
    </lineage>
</organism>
<sequence length="154" mass="17669">MILKILCFLLFLFAIKSLINIFKNIKSVKSKAKVYIIESVLDIIVVLSLLTGSFLYIIVNKFSFSHISYIVCAIAILSDLIKLSIELLYKKNNSKHYILQSILNILLGILFIFDIGVNTYYNKYNSHLGTIIFFLLIAKLYIYLIFGGDEINNE</sequence>
<keyword evidence="1" id="KW-0472">Membrane</keyword>
<feature type="transmembrane region" description="Helical" evidence="1">
    <location>
        <begin position="97"/>
        <end position="116"/>
    </location>
</feature>
<reference evidence="2 3" key="1">
    <citation type="journal article" date="2015" name="Infect. Genet. Evol.">
        <title>Genomic sequences of six botulinum neurotoxin-producing strains representing three clostridial species illustrate the mobility and diversity of botulinum neurotoxin genes.</title>
        <authorList>
            <person name="Smith T.J."/>
            <person name="Hill K.K."/>
            <person name="Xie G."/>
            <person name="Foley B.T."/>
            <person name="Williamson C.H."/>
            <person name="Foster J.T."/>
            <person name="Johnson S.L."/>
            <person name="Chertkov O."/>
            <person name="Teshima H."/>
            <person name="Gibbons H.S."/>
            <person name="Johnsky L.A."/>
            <person name="Karavis M.A."/>
            <person name="Smith L.A."/>
        </authorList>
    </citation>
    <scope>NUCLEOTIDE SEQUENCE [LARGE SCALE GENOMIC DNA]</scope>
    <source>
        <strain evidence="2 3">CDC 2741</strain>
    </source>
</reference>
<protein>
    <submittedName>
        <fullName evidence="2">Putative membrane protein</fullName>
    </submittedName>
</protein>
<feature type="transmembrane region" description="Helical" evidence="1">
    <location>
        <begin position="35"/>
        <end position="59"/>
    </location>
</feature>
<dbReference type="RefSeq" id="WP_039635268.1">
    <property type="nucleotide sequence ID" value="NZ_AYSO01000019.1"/>
</dbReference>
<dbReference type="AlphaFoldDB" id="A0A0C1R4X2"/>
<evidence type="ECO:0000256" key="1">
    <source>
        <dbReference type="SAM" id="Phobius"/>
    </source>
</evidence>
<keyword evidence="1" id="KW-0812">Transmembrane</keyword>
<accession>A0A0C1R4X2</accession>
<name>A0A0C1R4X2_9CLOT</name>
<keyword evidence="1" id="KW-1133">Transmembrane helix</keyword>
<dbReference type="EMBL" id="AYSO01000019">
    <property type="protein sequence ID" value="KIE45551.1"/>
    <property type="molecule type" value="Genomic_DNA"/>
</dbReference>
<feature type="transmembrane region" description="Helical" evidence="1">
    <location>
        <begin position="66"/>
        <end position="85"/>
    </location>
</feature>
<evidence type="ECO:0000313" key="3">
    <source>
        <dbReference type="Proteomes" id="UP000031366"/>
    </source>
</evidence>
<feature type="transmembrane region" description="Helical" evidence="1">
    <location>
        <begin position="128"/>
        <end position="146"/>
    </location>
</feature>
<keyword evidence="3" id="KW-1185">Reference proteome</keyword>
<evidence type="ECO:0000313" key="2">
    <source>
        <dbReference type="EMBL" id="KIE45551.1"/>
    </source>
</evidence>
<gene>
    <name evidence="2" type="ORF">U732_2675</name>
</gene>
<dbReference type="Proteomes" id="UP000031366">
    <property type="component" value="Unassembled WGS sequence"/>
</dbReference>
<proteinExistence type="predicted"/>